<name>A0A0H3M0F0_EHRRW</name>
<dbReference type="InterPro" id="IPR010432">
    <property type="entry name" value="RDD"/>
</dbReference>
<gene>
    <name evidence="7" type="ordered locus">ERWE_CDS_07010</name>
</gene>
<dbReference type="eggNOG" id="COG1714">
    <property type="taxonomic scope" value="Bacteria"/>
</dbReference>
<evidence type="ECO:0000256" key="1">
    <source>
        <dbReference type="ARBA" id="ARBA00004141"/>
    </source>
</evidence>
<evidence type="ECO:0000256" key="3">
    <source>
        <dbReference type="ARBA" id="ARBA00022989"/>
    </source>
</evidence>
<evidence type="ECO:0000256" key="5">
    <source>
        <dbReference type="SAM" id="Phobius"/>
    </source>
</evidence>
<keyword evidence="4 5" id="KW-0472">Membrane</keyword>
<evidence type="ECO:0000313" key="8">
    <source>
        <dbReference type="Proteomes" id="UP000001021"/>
    </source>
</evidence>
<keyword evidence="3 5" id="KW-1133">Transmembrane helix</keyword>
<dbReference type="Proteomes" id="UP000001021">
    <property type="component" value="Chromosome"/>
</dbReference>
<keyword evidence="8" id="KW-1185">Reference proteome</keyword>
<sequence>MPIIKSMKTKTAKTTILLKRISANIIDQIILSLINYQISWFIGEITFLSFIINIVSHCCYYMYFLSSEAQASIGQKILKIHTIRCNDKKIDAKLAFDRTLSEFLCPTIFMINIQIVNMHINNSLITIIVFIVTIFTLILSVYWYFIALFSESNQTIHDIIFDTIVVENKQ</sequence>
<organism evidence="7 8">
    <name type="scientific">Ehrlichia ruminantium (strain Welgevonden)</name>
    <dbReference type="NCBI Taxonomy" id="254945"/>
    <lineage>
        <taxon>Bacteria</taxon>
        <taxon>Pseudomonadati</taxon>
        <taxon>Pseudomonadota</taxon>
        <taxon>Alphaproteobacteria</taxon>
        <taxon>Rickettsiales</taxon>
        <taxon>Anaplasmataceae</taxon>
        <taxon>Ehrlichia</taxon>
    </lineage>
</organism>
<dbReference type="Pfam" id="PF06271">
    <property type="entry name" value="RDD"/>
    <property type="match status" value="1"/>
</dbReference>
<comment type="subcellular location">
    <subcellularLocation>
        <location evidence="1">Membrane</location>
        <topology evidence="1">Multi-pass membrane protein</topology>
    </subcellularLocation>
</comment>
<evidence type="ECO:0000259" key="6">
    <source>
        <dbReference type="Pfam" id="PF06271"/>
    </source>
</evidence>
<dbReference type="KEGG" id="eru:Erum6680"/>
<accession>A0A0H3M0F0</accession>
<feature type="transmembrane region" description="Helical" evidence="5">
    <location>
        <begin position="45"/>
        <end position="65"/>
    </location>
</feature>
<evidence type="ECO:0000256" key="2">
    <source>
        <dbReference type="ARBA" id="ARBA00022692"/>
    </source>
</evidence>
<evidence type="ECO:0000256" key="4">
    <source>
        <dbReference type="ARBA" id="ARBA00023136"/>
    </source>
</evidence>
<evidence type="ECO:0000313" key="7">
    <source>
        <dbReference type="EMBL" id="CAI27195.1"/>
    </source>
</evidence>
<dbReference type="GO" id="GO:0016020">
    <property type="term" value="C:membrane"/>
    <property type="evidence" value="ECO:0007669"/>
    <property type="project" value="UniProtKB-SubCell"/>
</dbReference>
<dbReference type="HOGENOM" id="CLU_137439_0_0_5"/>
<dbReference type="KEGG" id="erw:ERWE_CDS_07010"/>
<feature type="transmembrane region" description="Helical" evidence="5">
    <location>
        <begin position="21"/>
        <end position="39"/>
    </location>
</feature>
<dbReference type="EMBL" id="CR925678">
    <property type="protein sequence ID" value="CAI27195.1"/>
    <property type="molecule type" value="Genomic_DNA"/>
</dbReference>
<dbReference type="AlphaFoldDB" id="A0A0H3M0F0"/>
<proteinExistence type="predicted"/>
<keyword evidence="2 5" id="KW-0812">Transmembrane</keyword>
<feature type="domain" description="RDD" evidence="6">
    <location>
        <begin position="17"/>
        <end position="160"/>
    </location>
</feature>
<protein>
    <recommendedName>
        <fullName evidence="6">RDD domain-containing protein</fullName>
    </recommendedName>
</protein>
<feature type="transmembrane region" description="Helical" evidence="5">
    <location>
        <begin position="124"/>
        <end position="145"/>
    </location>
</feature>
<reference evidence="7 8" key="1">
    <citation type="journal article" date="2006" name="J. Bacteriol.">
        <title>Comparative genomic analysis of three strains of Ehrlichia ruminantium reveals an active process of genome size plasticity.</title>
        <authorList>
            <person name="Frutos R."/>
            <person name="Viari A."/>
            <person name="Ferraz C."/>
            <person name="Morgat A."/>
            <person name="Eychenie S."/>
            <person name="Kandassami Y."/>
            <person name="Chantal I."/>
            <person name="Bensaid A."/>
            <person name="Coissac E."/>
            <person name="Vachiery N."/>
            <person name="Demaille J."/>
            <person name="Martinez D."/>
        </authorList>
    </citation>
    <scope>NUCLEOTIDE SEQUENCE [LARGE SCALE GENOMIC DNA]</scope>
    <source>
        <strain evidence="7 8">Welgevonden</strain>
    </source>
</reference>